<sequence>MSSFFKEVTDLELLYNPKSEDSLKFGVSALPGMTFANLFGLVGFLTLNFVYLYAVITE</sequence>
<dbReference type="Proteomes" id="UP000887561">
    <property type="component" value="Unplaced"/>
</dbReference>
<proteinExistence type="predicted"/>
<protein>
    <submittedName>
        <fullName evidence="3">Uncharacterized protein</fullName>
    </submittedName>
</protein>
<accession>A0A915N704</accession>
<keyword evidence="2" id="KW-1185">Reference proteome</keyword>
<dbReference type="WBParaSite" id="scaffold8987_cov253.g13555">
    <property type="protein sequence ID" value="scaffold8987_cov253.g13555"/>
    <property type="gene ID" value="scaffold8987_cov253.g13555"/>
</dbReference>
<reference evidence="3" key="1">
    <citation type="submission" date="2022-11" db="UniProtKB">
        <authorList>
            <consortium name="WormBaseParasite"/>
        </authorList>
    </citation>
    <scope>IDENTIFICATION</scope>
</reference>
<keyword evidence="1" id="KW-1133">Transmembrane helix</keyword>
<evidence type="ECO:0000313" key="3">
    <source>
        <dbReference type="WBParaSite" id="scaffold8987_cov253.g13555"/>
    </source>
</evidence>
<organism evidence="2 3">
    <name type="scientific">Meloidogyne javanica</name>
    <name type="common">Root-knot nematode worm</name>
    <dbReference type="NCBI Taxonomy" id="6303"/>
    <lineage>
        <taxon>Eukaryota</taxon>
        <taxon>Metazoa</taxon>
        <taxon>Ecdysozoa</taxon>
        <taxon>Nematoda</taxon>
        <taxon>Chromadorea</taxon>
        <taxon>Rhabditida</taxon>
        <taxon>Tylenchina</taxon>
        <taxon>Tylenchomorpha</taxon>
        <taxon>Tylenchoidea</taxon>
        <taxon>Meloidogynidae</taxon>
        <taxon>Meloidogyninae</taxon>
        <taxon>Meloidogyne</taxon>
        <taxon>Meloidogyne incognita group</taxon>
    </lineage>
</organism>
<keyword evidence="1" id="KW-0472">Membrane</keyword>
<name>A0A915N704_MELJA</name>
<dbReference type="AlphaFoldDB" id="A0A915N704"/>
<keyword evidence="1" id="KW-0812">Transmembrane</keyword>
<feature type="transmembrane region" description="Helical" evidence="1">
    <location>
        <begin position="35"/>
        <end position="56"/>
    </location>
</feature>
<evidence type="ECO:0000256" key="1">
    <source>
        <dbReference type="SAM" id="Phobius"/>
    </source>
</evidence>
<evidence type="ECO:0000313" key="2">
    <source>
        <dbReference type="Proteomes" id="UP000887561"/>
    </source>
</evidence>